<organism evidence="2 3">
    <name type="scientific">Christensenella hongkongensis</name>
    <dbReference type="NCBI Taxonomy" id="270498"/>
    <lineage>
        <taxon>Bacteria</taxon>
        <taxon>Bacillati</taxon>
        <taxon>Bacillota</taxon>
        <taxon>Clostridia</taxon>
        <taxon>Christensenellales</taxon>
        <taxon>Christensenellaceae</taxon>
        <taxon>Christensenella</taxon>
    </lineage>
</organism>
<name>A0A0M2NLP6_9FIRM</name>
<dbReference type="RefSeq" id="WP_046442529.1">
    <property type="nucleotide sequence ID" value="NZ_LAYJ01000053.1"/>
</dbReference>
<gene>
    <name evidence="2" type="ORF">CHK_0584</name>
</gene>
<proteinExistence type="predicted"/>
<dbReference type="EMBL" id="LAYJ01000053">
    <property type="protein sequence ID" value="KKI51901.1"/>
    <property type="molecule type" value="Genomic_DNA"/>
</dbReference>
<dbReference type="Proteomes" id="UP000034076">
    <property type="component" value="Unassembled WGS sequence"/>
</dbReference>
<evidence type="ECO:0000259" key="1">
    <source>
        <dbReference type="Pfam" id="PF18843"/>
    </source>
</evidence>
<dbReference type="Pfam" id="PF18843">
    <property type="entry name" value="LPD28"/>
    <property type="match status" value="1"/>
</dbReference>
<reference evidence="2 3" key="1">
    <citation type="submission" date="2015-04" db="EMBL/GenBank/DDBJ databases">
        <title>Draft genome sequence of bacteremic isolate Catabacter hongkongensis type strain HKU16T.</title>
        <authorList>
            <person name="Lau S.K."/>
            <person name="Teng J.L."/>
            <person name="Huang Y."/>
            <person name="Curreem S.O."/>
            <person name="Tsui S.K."/>
            <person name="Woo P.C."/>
        </authorList>
    </citation>
    <scope>NUCLEOTIDE SEQUENCE [LARGE SCALE GENOMIC DNA]</scope>
    <source>
        <strain evidence="2 3">HKU16</strain>
    </source>
</reference>
<dbReference type="OrthoDB" id="2594680at2"/>
<evidence type="ECO:0000313" key="2">
    <source>
        <dbReference type="EMBL" id="KKI51901.1"/>
    </source>
</evidence>
<dbReference type="InterPro" id="IPR040809">
    <property type="entry name" value="LPD28"/>
</dbReference>
<accession>A0A0M2NLP6</accession>
<dbReference type="STRING" id="270498.CHK_0584"/>
<keyword evidence="3" id="KW-1185">Reference proteome</keyword>
<sequence>MAYPYNAWEETYEEVTVLGKTMLFTNARIDRSTVPKGMYLYEVRHDDEGRGDPCEIARAVMVNHWGTLITNEPIRLKKSPVTQNAYREIDPQKDWNYEGGSCNLQEYMKKYPPQKEKQRGTER</sequence>
<protein>
    <recommendedName>
        <fullName evidence="1">Large polyvalent protein associated domain-containing protein</fullName>
    </recommendedName>
</protein>
<feature type="domain" description="Large polyvalent protein associated" evidence="1">
    <location>
        <begin position="8"/>
        <end position="109"/>
    </location>
</feature>
<dbReference type="AlphaFoldDB" id="A0A0M2NLP6"/>
<comment type="caution">
    <text evidence="2">The sequence shown here is derived from an EMBL/GenBank/DDBJ whole genome shotgun (WGS) entry which is preliminary data.</text>
</comment>
<evidence type="ECO:0000313" key="3">
    <source>
        <dbReference type="Proteomes" id="UP000034076"/>
    </source>
</evidence>